<protein>
    <recommendedName>
        <fullName evidence="3">DUF6570 domain-containing protein</fullName>
    </recommendedName>
</protein>
<feature type="region of interest" description="Disordered" evidence="1">
    <location>
        <begin position="116"/>
        <end position="140"/>
    </location>
</feature>
<evidence type="ECO:0000259" key="3">
    <source>
        <dbReference type="Pfam" id="PF20209"/>
    </source>
</evidence>
<feature type="region of interest" description="Disordered" evidence="1">
    <location>
        <begin position="300"/>
        <end position="319"/>
    </location>
</feature>
<evidence type="ECO:0000313" key="4">
    <source>
        <dbReference type="EMBL" id="KAK7027854.1"/>
    </source>
</evidence>
<reference evidence="4 5" key="1">
    <citation type="journal article" date="2024" name="J Genomics">
        <title>Draft genome sequencing and assembly of Favolaschia claudopus CIRM-BRFM 2984 isolated from oak limbs.</title>
        <authorList>
            <person name="Navarro D."/>
            <person name="Drula E."/>
            <person name="Chaduli D."/>
            <person name="Cazenave R."/>
            <person name="Ahrendt S."/>
            <person name="Wang J."/>
            <person name="Lipzen A."/>
            <person name="Daum C."/>
            <person name="Barry K."/>
            <person name="Grigoriev I.V."/>
            <person name="Favel A."/>
            <person name="Rosso M.N."/>
            <person name="Martin F."/>
        </authorList>
    </citation>
    <scope>NUCLEOTIDE SEQUENCE [LARGE SCALE GENOMIC DNA]</scope>
    <source>
        <strain evidence="4 5">CIRM-BRFM 2984</strain>
    </source>
</reference>
<proteinExistence type="predicted"/>
<keyword evidence="2" id="KW-0732">Signal</keyword>
<feature type="domain" description="DUF6570" evidence="3">
    <location>
        <begin position="432"/>
        <end position="560"/>
    </location>
</feature>
<dbReference type="InterPro" id="IPR046700">
    <property type="entry name" value="DUF6570"/>
</dbReference>
<organism evidence="4 5">
    <name type="scientific">Favolaschia claudopus</name>
    <dbReference type="NCBI Taxonomy" id="2862362"/>
    <lineage>
        <taxon>Eukaryota</taxon>
        <taxon>Fungi</taxon>
        <taxon>Dikarya</taxon>
        <taxon>Basidiomycota</taxon>
        <taxon>Agaricomycotina</taxon>
        <taxon>Agaricomycetes</taxon>
        <taxon>Agaricomycetidae</taxon>
        <taxon>Agaricales</taxon>
        <taxon>Marasmiineae</taxon>
        <taxon>Mycenaceae</taxon>
        <taxon>Favolaschia</taxon>
    </lineage>
</organism>
<gene>
    <name evidence="4" type="ORF">R3P38DRAFT_3521332</name>
</gene>
<dbReference type="Proteomes" id="UP001362999">
    <property type="component" value="Unassembled WGS sequence"/>
</dbReference>
<feature type="chain" id="PRO_5043530382" description="DUF6570 domain-containing protein" evidence="2">
    <location>
        <begin position="24"/>
        <end position="573"/>
    </location>
</feature>
<feature type="non-terminal residue" evidence="4">
    <location>
        <position position="573"/>
    </location>
</feature>
<keyword evidence="5" id="KW-1185">Reference proteome</keyword>
<evidence type="ECO:0000313" key="5">
    <source>
        <dbReference type="Proteomes" id="UP001362999"/>
    </source>
</evidence>
<feature type="signal peptide" evidence="2">
    <location>
        <begin position="1"/>
        <end position="23"/>
    </location>
</feature>
<comment type="caution">
    <text evidence="4">The sequence shown here is derived from an EMBL/GenBank/DDBJ whole genome shotgun (WGS) entry which is preliminary data.</text>
</comment>
<evidence type="ECO:0000256" key="1">
    <source>
        <dbReference type="SAM" id="MobiDB-lite"/>
    </source>
</evidence>
<dbReference type="EMBL" id="JAWWNJ010000029">
    <property type="protein sequence ID" value="KAK7027854.1"/>
    <property type="molecule type" value="Genomic_DNA"/>
</dbReference>
<dbReference type="Pfam" id="PF20209">
    <property type="entry name" value="DUF6570"/>
    <property type="match status" value="1"/>
</dbReference>
<name>A0AAW0BPJ3_9AGAR</name>
<sequence length="573" mass="63710">MHLSLSALRKLLLLMSFWATTGSLYAKRARGMGPSFLRRIHMRPSSIPLLVSISCFLSYAICPDPCPGASAIAACLRCVNGVRRQNVGPPRCARSFLLHHLPTASILDRTGRGTISEAMSPTPYGEPALQDESEALSPAPRGEPALQVEYEPPASQVEYELPALRVETPESLNESVNIGLPSSTAAVASMEIDSARDAADPFVSLNNDEKQAVLKDLVVTRRSSVAVLRRCVPRHQNMTTRTSTRQEKKAAVLREEFALHRCSKACLILESEAVQAGLYEKNPLTATELQECTLILNLRSNGKKRKNPPQPEMPRKQVRTSVECSSPGTVFPFILPQTEKDKIVEEFRESTSNAALKRYECSFCGKLELATDVKMRPVTELDISLLDFAVKSLRENSNQPLIESFKHSSLIDRSTYVLCHLCNLSVKHHKFQTIPLRSYANGLWIGEVPAELKDLTLLEEQCIARARATKCMYKIKLGPDGQLAARGNVCILPQDTSSFVDSMPVPLTKLQDEICVILVGSPDTEVTLDMLRKTPLLVRRDKIKRALFWLMDNNPLYSDLQKGSVLQNLEEYP</sequence>
<dbReference type="AlphaFoldDB" id="A0AAW0BPJ3"/>
<accession>A0AAW0BPJ3</accession>
<evidence type="ECO:0000256" key="2">
    <source>
        <dbReference type="SAM" id="SignalP"/>
    </source>
</evidence>